<name>A0A9X2ERQ8_9GAMM</name>
<keyword evidence="1 2" id="KW-0808">Transferase</keyword>
<organism evidence="2 3">
    <name type="scientific">Microbulbifer okhotskensis</name>
    <dbReference type="NCBI Taxonomy" id="2926617"/>
    <lineage>
        <taxon>Bacteria</taxon>
        <taxon>Pseudomonadati</taxon>
        <taxon>Pseudomonadota</taxon>
        <taxon>Gammaproteobacteria</taxon>
        <taxon>Cellvibrionales</taxon>
        <taxon>Microbulbiferaceae</taxon>
        <taxon>Microbulbifer</taxon>
    </lineage>
</organism>
<dbReference type="SUPFAM" id="SSF89796">
    <property type="entry name" value="CoA-transferase family III (CaiB/BaiF)"/>
    <property type="match status" value="1"/>
</dbReference>
<proteinExistence type="predicted"/>
<dbReference type="InterPro" id="IPR023606">
    <property type="entry name" value="CoA-Trfase_III_dom_1_sf"/>
</dbReference>
<dbReference type="Proteomes" id="UP001139028">
    <property type="component" value="Unassembled WGS sequence"/>
</dbReference>
<evidence type="ECO:0000313" key="3">
    <source>
        <dbReference type="Proteomes" id="UP001139028"/>
    </source>
</evidence>
<gene>
    <name evidence="2" type="ORF">MO867_09235</name>
</gene>
<dbReference type="InterPro" id="IPR003673">
    <property type="entry name" value="CoA-Trfase_fam_III"/>
</dbReference>
<accession>A0A9X2ERQ8</accession>
<reference evidence="2" key="1">
    <citation type="journal article" date="2022" name="Arch. Microbiol.">
        <title>Microbulbifer okhotskensis sp. nov., isolated from a deep bottom sediment of the Okhotsk Sea.</title>
        <authorList>
            <person name="Romanenko L."/>
            <person name="Kurilenko V."/>
            <person name="Otstavnykh N."/>
            <person name="Velansky P."/>
            <person name="Isaeva M."/>
            <person name="Mikhailov V."/>
        </authorList>
    </citation>
    <scope>NUCLEOTIDE SEQUENCE</scope>
    <source>
        <strain evidence="2">OS29</strain>
    </source>
</reference>
<dbReference type="GO" id="GO:0008410">
    <property type="term" value="F:CoA-transferase activity"/>
    <property type="evidence" value="ECO:0007669"/>
    <property type="project" value="TreeGrafter"/>
</dbReference>
<protein>
    <submittedName>
        <fullName evidence="2">CoA transferase</fullName>
    </submittedName>
</protein>
<dbReference type="Pfam" id="PF02515">
    <property type="entry name" value="CoA_transf_3"/>
    <property type="match status" value="1"/>
</dbReference>
<dbReference type="InterPro" id="IPR050483">
    <property type="entry name" value="CoA-transferase_III_domain"/>
</dbReference>
<dbReference type="Gene3D" id="3.30.1540.10">
    <property type="entry name" value="formyl-coa transferase, domain 3"/>
    <property type="match status" value="1"/>
</dbReference>
<dbReference type="PANTHER" id="PTHR48207:SF3">
    <property type="entry name" value="SUCCINATE--HYDROXYMETHYLGLUTARATE COA-TRANSFERASE"/>
    <property type="match status" value="1"/>
</dbReference>
<evidence type="ECO:0000256" key="1">
    <source>
        <dbReference type="ARBA" id="ARBA00022679"/>
    </source>
</evidence>
<sequence>MLPLTGLRIVAVEQYGAGPFGTLYLANLGAEVIKVEDISNGGDVGRSVGPYFVEGESGDNSSLFFQGFNHNKRSLSLNLSSPQGQEILHRLILTADALTDNLRGDVPDKLGITYKQLGKINPKTVCAHLTAYGREGDRAKWPGYDYPIQAEVGYFKLTGEPDSPPMRCGLSLVDLSTGVALALAVISGVLNARETGKGRDIDVSLFDNALYNLSYIAMWQLNAGHNQQRVPRSAHFSLSPCQLYKTKDDWIYLMCNKEKFWAALCQCMGHSELIEAPKFINFRERQKNKEELTGILDNILSKKKTTEWLSIFAGHVPAAPVYDIEQALTNPFVAKTDRIQSMCSDCGQEIKMLAPSIRCDGEMVKFKRAPTLGEDTKDILTELGYSAAEIAKLASYGII</sequence>
<dbReference type="Gene3D" id="3.40.50.10540">
    <property type="entry name" value="Crotonobetainyl-coa:carnitine coa-transferase, domain 1"/>
    <property type="match status" value="1"/>
</dbReference>
<keyword evidence="3" id="KW-1185">Reference proteome</keyword>
<dbReference type="AlphaFoldDB" id="A0A9X2ERQ8"/>
<comment type="caution">
    <text evidence="2">The sequence shown here is derived from an EMBL/GenBank/DDBJ whole genome shotgun (WGS) entry which is preliminary data.</text>
</comment>
<dbReference type="InterPro" id="IPR044855">
    <property type="entry name" value="CoA-Trfase_III_dom3_sf"/>
</dbReference>
<dbReference type="EMBL" id="JALBWM010000030">
    <property type="protein sequence ID" value="MCO1334521.1"/>
    <property type="molecule type" value="Genomic_DNA"/>
</dbReference>
<evidence type="ECO:0000313" key="2">
    <source>
        <dbReference type="EMBL" id="MCO1334521.1"/>
    </source>
</evidence>
<dbReference type="RefSeq" id="WP_252466081.1">
    <property type="nucleotide sequence ID" value="NZ_JALBWM010000030.1"/>
</dbReference>
<dbReference type="PANTHER" id="PTHR48207">
    <property type="entry name" value="SUCCINATE--HYDROXYMETHYLGLUTARATE COA-TRANSFERASE"/>
    <property type="match status" value="1"/>
</dbReference>